<dbReference type="Gene3D" id="3.40.50.300">
    <property type="entry name" value="P-loop containing nucleotide triphosphate hydrolases"/>
    <property type="match status" value="1"/>
</dbReference>
<evidence type="ECO:0000313" key="2">
    <source>
        <dbReference type="EMBL" id="ECV6732842.1"/>
    </source>
</evidence>
<feature type="domain" description="Sulphotransferase Stf0" evidence="1">
    <location>
        <begin position="5"/>
        <end position="193"/>
    </location>
</feature>
<dbReference type="EMBL" id="AAKTXD010000107">
    <property type="protein sequence ID" value="ECV6732842.1"/>
    <property type="molecule type" value="Genomic_DNA"/>
</dbReference>
<reference evidence="2" key="1">
    <citation type="submission" date="2019-09" db="EMBL/GenBank/DDBJ databases">
        <authorList>
            <consortium name="NARMS: The National Antimicrobial Resistance Monitoring System"/>
        </authorList>
    </citation>
    <scope>NUCLEOTIDE SEQUENCE</scope>
    <source>
        <strain evidence="2">FSIS11924629</strain>
    </source>
</reference>
<name>A0A610RWG5_CAMCO</name>
<dbReference type="Pfam" id="PF09037">
    <property type="entry name" value="Sulphotransf"/>
    <property type="match status" value="1"/>
</dbReference>
<dbReference type="InterPro" id="IPR027417">
    <property type="entry name" value="P-loop_NTPase"/>
</dbReference>
<accession>A0A610RWG5</accession>
<sequence>MKKIILCSTQRSGSTMVVEDFRNSGIMGNPDEYFIPWQGFKEGIDIDKEIDSLFLKGTKHDVFSVKIMANQIQKVNFLLKNYSSRCNNILELFHDAYWIYIKRDDIVEQAISRYIAIKTNAWHAVANKNDKHFVGHLIRENIDKYNYGVEYDFNHIMKHIINIKDENLFWLNFFKQNNIHPLILTYEIYSKDLNFGYLNDVANYINVDYVNKVLGRKMVKLANIINENFKTLLLKDLNVDKTIQDKDNLLSFQTQYS</sequence>
<evidence type="ECO:0000259" key="1">
    <source>
        <dbReference type="Pfam" id="PF09037"/>
    </source>
</evidence>
<dbReference type="AlphaFoldDB" id="A0A610RWG5"/>
<dbReference type="InterPro" id="IPR024628">
    <property type="entry name" value="Sulfotransferase_Stf0_dom"/>
</dbReference>
<gene>
    <name evidence="2" type="ORF">F3L88_09840</name>
</gene>
<proteinExistence type="predicted"/>
<protein>
    <recommendedName>
        <fullName evidence="1">Sulphotransferase Stf0 domain-containing protein</fullName>
    </recommendedName>
</protein>
<comment type="caution">
    <text evidence="2">The sequence shown here is derived from an EMBL/GenBank/DDBJ whole genome shotgun (WGS) entry which is preliminary data.</text>
</comment>
<organism evidence="2">
    <name type="scientific">Campylobacter coli</name>
    <dbReference type="NCBI Taxonomy" id="195"/>
    <lineage>
        <taxon>Bacteria</taxon>
        <taxon>Pseudomonadati</taxon>
        <taxon>Campylobacterota</taxon>
        <taxon>Epsilonproteobacteria</taxon>
        <taxon>Campylobacterales</taxon>
        <taxon>Campylobacteraceae</taxon>
        <taxon>Campylobacter</taxon>
    </lineage>
</organism>
<dbReference type="SUPFAM" id="SSF52540">
    <property type="entry name" value="P-loop containing nucleoside triphosphate hydrolases"/>
    <property type="match status" value="1"/>
</dbReference>
<feature type="non-terminal residue" evidence="2">
    <location>
        <position position="257"/>
    </location>
</feature>